<comment type="caution">
    <text evidence="1">The sequence shown here is derived from an EMBL/GenBank/DDBJ whole genome shotgun (WGS) entry which is preliminary data.</text>
</comment>
<keyword evidence="2" id="KW-1185">Reference proteome</keyword>
<dbReference type="PANTHER" id="PTHR31299:SF0">
    <property type="entry name" value="ESTERASE, PUTATIVE (AFU_ORTHOLOGUE AFUA_1G05850)-RELATED"/>
    <property type="match status" value="1"/>
</dbReference>
<dbReference type="InterPro" id="IPR007815">
    <property type="entry name" value="Emycin_Estase"/>
</dbReference>
<dbReference type="EMBL" id="JAPTYD010000020">
    <property type="protein sequence ID" value="MCZ0962625.1"/>
    <property type="molecule type" value="Genomic_DNA"/>
</dbReference>
<proteinExistence type="predicted"/>
<evidence type="ECO:0000313" key="2">
    <source>
        <dbReference type="Proteomes" id="UP001149822"/>
    </source>
</evidence>
<organism evidence="1 2">
    <name type="scientific">Paracoccus benzoatiresistens</name>
    <dbReference type="NCBI Taxonomy" id="2997341"/>
    <lineage>
        <taxon>Bacteria</taxon>
        <taxon>Pseudomonadati</taxon>
        <taxon>Pseudomonadota</taxon>
        <taxon>Alphaproteobacteria</taxon>
        <taxon>Rhodobacterales</taxon>
        <taxon>Paracoccaceae</taxon>
        <taxon>Paracoccus</taxon>
    </lineage>
</organism>
<dbReference type="Gene3D" id="3.40.1660.10">
    <property type="entry name" value="EreA-like (biosynthetic domain)"/>
    <property type="match status" value="1"/>
</dbReference>
<evidence type="ECO:0000313" key="1">
    <source>
        <dbReference type="EMBL" id="MCZ0962625.1"/>
    </source>
</evidence>
<dbReference type="SUPFAM" id="SSF159501">
    <property type="entry name" value="EreA/ChaN-like"/>
    <property type="match status" value="1"/>
</dbReference>
<dbReference type="InterPro" id="IPR052036">
    <property type="entry name" value="Hydrolase/PRTase-associated"/>
</dbReference>
<dbReference type="Proteomes" id="UP001149822">
    <property type="component" value="Unassembled WGS sequence"/>
</dbReference>
<protein>
    <submittedName>
        <fullName evidence="1">Erythromycin esterase family protein</fullName>
    </submittedName>
</protein>
<dbReference type="Pfam" id="PF05139">
    <property type="entry name" value="Erythro_esteras"/>
    <property type="match status" value="1"/>
</dbReference>
<name>A0ABT4J669_9RHOB</name>
<dbReference type="RefSeq" id="WP_268942665.1">
    <property type="nucleotide sequence ID" value="NZ_JAPTYD010000020.1"/>
</dbReference>
<feature type="non-terminal residue" evidence="1">
    <location>
        <position position="1"/>
    </location>
</feature>
<reference evidence="1" key="1">
    <citation type="submission" date="2022-12" db="EMBL/GenBank/DDBJ databases">
        <title>Paracoccus sp. EF6 isolated from a lake water.</title>
        <authorList>
            <person name="Liu H."/>
        </authorList>
    </citation>
    <scope>NUCLEOTIDE SEQUENCE</scope>
    <source>
        <strain evidence="1">EF6</strain>
    </source>
</reference>
<gene>
    <name evidence="1" type="ORF">OU682_13460</name>
</gene>
<sequence>EVGLPRFLLPMGRQLDPAVHRALSTLRLQRYIGVIYRPDTERWSHYSYASLPDQYDAFVWFDETRAVVPVPGPLQAGEDETYPFGL</sequence>
<accession>A0ABT4J669</accession>
<dbReference type="PANTHER" id="PTHR31299">
    <property type="entry name" value="ESTERASE, PUTATIVE (AFU_ORTHOLOGUE AFUA_1G05850)-RELATED"/>
    <property type="match status" value="1"/>
</dbReference>